<organism evidence="1 2">
    <name type="scientific">Pleuronectes platessa</name>
    <name type="common">European plaice</name>
    <dbReference type="NCBI Taxonomy" id="8262"/>
    <lineage>
        <taxon>Eukaryota</taxon>
        <taxon>Metazoa</taxon>
        <taxon>Chordata</taxon>
        <taxon>Craniata</taxon>
        <taxon>Vertebrata</taxon>
        <taxon>Euteleostomi</taxon>
        <taxon>Actinopterygii</taxon>
        <taxon>Neopterygii</taxon>
        <taxon>Teleostei</taxon>
        <taxon>Neoteleostei</taxon>
        <taxon>Acanthomorphata</taxon>
        <taxon>Carangaria</taxon>
        <taxon>Pleuronectiformes</taxon>
        <taxon>Pleuronectoidei</taxon>
        <taxon>Pleuronectidae</taxon>
        <taxon>Pleuronectes</taxon>
    </lineage>
</organism>
<proteinExistence type="predicted"/>
<dbReference type="Proteomes" id="UP001153269">
    <property type="component" value="Unassembled WGS sequence"/>
</dbReference>
<reference evidence="1" key="1">
    <citation type="submission" date="2020-03" db="EMBL/GenBank/DDBJ databases">
        <authorList>
            <person name="Weist P."/>
        </authorList>
    </citation>
    <scope>NUCLEOTIDE SEQUENCE</scope>
</reference>
<evidence type="ECO:0000313" key="1">
    <source>
        <dbReference type="EMBL" id="CAB1436008.1"/>
    </source>
</evidence>
<dbReference type="EMBL" id="CADEAL010001841">
    <property type="protein sequence ID" value="CAB1436008.1"/>
    <property type="molecule type" value="Genomic_DNA"/>
</dbReference>
<comment type="caution">
    <text evidence="1">The sequence shown here is derived from an EMBL/GenBank/DDBJ whole genome shotgun (WGS) entry which is preliminary data.</text>
</comment>
<gene>
    <name evidence="1" type="ORF">PLEPLA_LOCUS24022</name>
</gene>
<dbReference type="AlphaFoldDB" id="A0A9N7UNX8"/>
<protein>
    <submittedName>
        <fullName evidence="1">Uncharacterized protein</fullName>
    </submittedName>
</protein>
<keyword evidence="2" id="KW-1185">Reference proteome</keyword>
<name>A0A9N7UNX8_PLEPL</name>
<accession>A0A9N7UNX8</accession>
<evidence type="ECO:0000313" key="2">
    <source>
        <dbReference type="Proteomes" id="UP001153269"/>
    </source>
</evidence>
<sequence>MVLRRGSGFRLVTLSTLLSSQTSTGTTLTSLGRQESALGGGYSHTAVRSLALPHVSLIPDCFHLFPSPSCAYSLRLPFVLCQSVSSLSVHQSPFSQSLSFFAYEVCYATVHKAAHKLHQHHSVIFNHRSQNFQHSHQWLVGEVIESLLHHSARKLNLGSTIYVLSHYVAGVILFGKREEVRRQTMSKEHTLACTLQILGDWISFTGVKEPLSICGRVWMSDFVTDFDNYKAIVSFINIGNVHWKFLMAKAVMEAFPKKAEMSFGTAPRLMADDRKHLALELLEASDSV</sequence>